<dbReference type="PROSITE" id="PS51186">
    <property type="entry name" value="GNAT"/>
    <property type="match status" value="1"/>
</dbReference>
<reference evidence="2 3" key="1">
    <citation type="submission" date="2019-09" db="EMBL/GenBank/DDBJ databases">
        <title>Nocardioides panacisoli sp. nov., isolated from the soil of a ginseng field.</title>
        <authorList>
            <person name="Cho C."/>
        </authorList>
    </citation>
    <scope>NUCLEOTIDE SEQUENCE [LARGE SCALE GENOMIC DNA]</scope>
    <source>
        <strain evidence="2 3">BN140041</strain>
    </source>
</reference>
<dbReference type="RefSeq" id="WP_149751257.1">
    <property type="nucleotide sequence ID" value="NZ_VUJW01000009.1"/>
</dbReference>
<keyword evidence="3" id="KW-1185">Reference proteome</keyword>
<sequence length="161" mass="18089">MSTTADRVTHTLRAATPQDREFLLALYGTTRDDLSLLPLDEEQRDALVRMQFHAQDMHYRQTNPNADVDVIEVDGRLVGRLYVDRRPGDIRIIDISLLPEDRDAGLGSALIRAVQAEAAASGRTVSLHVAVGNRAADLYVRLGFRVMSDVGVYRLMEWRAR</sequence>
<feature type="domain" description="N-acetyltransferase" evidence="1">
    <location>
        <begin position="10"/>
        <end position="161"/>
    </location>
</feature>
<evidence type="ECO:0000259" key="1">
    <source>
        <dbReference type="PROSITE" id="PS51186"/>
    </source>
</evidence>
<dbReference type="Proteomes" id="UP000324351">
    <property type="component" value="Unassembled WGS sequence"/>
</dbReference>
<gene>
    <name evidence="2" type="ORF">F0U47_14835</name>
</gene>
<proteinExistence type="predicted"/>
<keyword evidence="2" id="KW-0808">Transferase</keyword>
<dbReference type="SUPFAM" id="SSF55729">
    <property type="entry name" value="Acyl-CoA N-acyltransferases (Nat)"/>
    <property type="match status" value="1"/>
</dbReference>
<organism evidence="2 3">
    <name type="scientific">Nocardioides antri</name>
    <dbReference type="NCBI Taxonomy" id="2607659"/>
    <lineage>
        <taxon>Bacteria</taxon>
        <taxon>Bacillati</taxon>
        <taxon>Actinomycetota</taxon>
        <taxon>Actinomycetes</taxon>
        <taxon>Propionibacteriales</taxon>
        <taxon>Nocardioidaceae</taxon>
        <taxon>Nocardioides</taxon>
    </lineage>
</organism>
<dbReference type="CDD" id="cd04301">
    <property type="entry name" value="NAT_SF"/>
    <property type="match status" value="1"/>
</dbReference>
<evidence type="ECO:0000313" key="2">
    <source>
        <dbReference type="EMBL" id="KAA1426181.1"/>
    </source>
</evidence>
<evidence type="ECO:0000313" key="3">
    <source>
        <dbReference type="Proteomes" id="UP000324351"/>
    </source>
</evidence>
<name>A0A5B1M0C1_9ACTN</name>
<dbReference type="AlphaFoldDB" id="A0A5B1M0C1"/>
<dbReference type="GO" id="GO:0016747">
    <property type="term" value="F:acyltransferase activity, transferring groups other than amino-acyl groups"/>
    <property type="evidence" value="ECO:0007669"/>
    <property type="project" value="InterPro"/>
</dbReference>
<protein>
    <submittedName>
        <fullName evidence="2">GNAT family N-acetyltransferase</fullName>
    </submittedName>
</protein>
<dbReference type="Pfam" id="PF00583">
    <property type="entry name" value="Acetyltransf_1"/>
    <property type="match status" value="1"/>
</dbReference>
<dbReference type="InterPro" id="IPR016181">
    <property type="entry name" value="Acyl_CoA_acyltransferase"/>
</dbReference>
<reference evidence="2 3" key="2">
    <citation type="submission" date="2019-09" db="EMBL/GenBank/DDBJ databases">
        <authorList>
            <person name="Jin C."/>
        </authorList>
    </citation>
    <scope>NUCLEOTIDE SEQUENCE [LARGE SCALE GENOMIC DNA]</scope>
    <source>
        <strain evidence="2 3">BN140041</strain>
    </source>
</reference>
<comment type="caution">
    <text evidence="2">The sequence shown here is derived from an EMBL/GenBank/DDBJ whole genome shotgun (WGS) entry which is preliminary data.</text>
</comment>
<accession>A0A5B1M0C1</accession>
<dbReference type="EMBL" id="VUJW01000009">
    <property type="protein sequence ID" value="KAA1426181.1"/>
    <property type="molecule type" value="Genomic_DNA"/>
</dbReference>
<dbReference type="Gene3D" id="3.40.630.30">
    <property type="match status" value="1"/>
</dbReference>
<dbReference type="InterPro" id="IPR000182">
    <property type="entry name" value="GNAT_dom"/>
</dbReference>